<dbReference type="AlphaFoldDB" id="A0A8X6G6L1"/>
<organism evidence="2 3">
    <name type="scientific">Trichonephila clavata</name>
    <name type="common">Joro spider</name>
    <name type="synonym">Nephila clavata</name>
    <dbReference type="NCBI Taxonomy" id="2740835"/>
    <lineage>
        <taxon>Eukaryota</taxon>
        <taxon>Metazoa</taxon>
        <taxon>Ecdysozoa</taxon>
        <taxon>Arthropoda</taxon>
        <taxon>Chelicerata</taxon>
        <taxon>Arachnida</taxon>
        <taxon>Araneae</taxon>
        <taxon>Araneomorphae</taxon>
        <taxon>Entelegynae</taxon>
        <taxon>Araneoidea</taxon>
        <taxon>Nephilidae</taxon>
        <taxon>Trichonephila</taxon>
    </lineage>
</organism>
<sequence>MDSEGFSGSSDSRRAPAQFVLRQPHRLIPAGGWRTVRSANAQLFPCLGRSFRILRLASCSGGVRVTTTLPPDPVRSADARLFPCLGRIRKSVPDPRTRVVLLRSWCYDNPTAGSRRWVGAPFVPLTHDFSHATEGFVRAFRIHRLPSCSGGVGVTTTHPYGLGGGLAKHSFRRGTTFTVLWKDSGQSSGPTDLAFRCTRDGLPMTRPYNHGWGLAKHSFRREMTLTMLWKDSRHSSAPTDLVFRCTRDGPNMTRPSSHVGRGGGVGETFVPKRNDIHSPVEGFRTQFWSHQPCVLMYAGWFQHDPSVQSLRGICETFVP</sequence>
<evidence type="ECO:0000313" key="2">
    <source>
        <dbReference type="EMBL" id="GFQ98065.1"/>
    </source>
</evidence>
<dbReference type="Proteomes" id="UP000887116">
    <property type="component" value="Unassembled WGS sequence"/>
</dbReference>
<dbReference type="EMBL" id="BMAO01014929">
    <property type="protein sequence ID" value="GFQ98065.1"/>
    <property type="molecule type" value="Genomic_DNA"/>
</dbReference>
<gene>
    <name evidence="2" type="ORF">TNCT_238391</name>
</gene>
<comment type="caution">
    <text evidence="2">The sequence shown here is derived from an EMBL/GenBank/DDBJ whole genome shotgun (WGS) entry which is preliminary data.</text>
</comment>
<feature type="region of interest" description="Disordered" evidence="1">
    <location>
        <begin position="252"/>
        <end position="271"/>
    </location>
</feature>
<proteinExistence type="predicted"/>
<evidence type="ECO:0000313" key="3">
    <source>
        <dbReference type="Proteomes" id="UP000887116"/>
    </source>
</evidence>
<keyword evidence="3" id="KW-1185">Reference proteome</keyword>
<name>A0A8X6G6L1_TRICU</name>
<accession>A0A8X6G6L1</accession>
<reference evidence="2" key="1">
    <citation type="submission" date="2020-07" db="EMBL/GenBank/DDBJ databases">
        <title>Multicomponent nature underlies the extraordinary mechanical properties of spider dragline silk.</title>
        <authorList>
            <person name="Kono N."/>
            <person name="Nakamura H."/>
            <person name="Mori M."/>
            <person name="Yoshida Y."/>
            <person name="Ohtoshi R."/>
            <person name="Malay A.D."/>
            <person name="Moran D.A.P."/>
            <person name="Tomita M."/>
            <person name="Numata K."/>
            <person name="Arakawa K."/>
        </authorList>
    </citation>
    <scope>NUCLEOTIDE SEQUENCE</scope>
</reference>
<protein>
    <submittedName>
        <fullName evidence="2">Uncharacterized protein</fullName>
    </submittedName>
</protein>
<evidence type="ECO:0000256" key="1">
    <source>
        <dbReference type="SAM" id="MobiDB-lite"/>
    </source>
</evidence>